<evidence type="ECO:0008006" key="5">
    <source>
        <dbReference type="Google" id="ProtNLM"/>
    </source>
</evidence>
<dbReference type="PANTHER" id="PTHR47113:SF1">
    <property type="entry name" value="LD09343P"/>
    <property type="match status" value="1"/>
</dbReference>
<dbReference type="InterPro" id="IPR004344">
    <property type="entry name" value="TTL/TTLL_fam"/>
</dbReference>
<dbReference type="EnsemblMetazoa" id="LLOJ007794-RA">
    <property type="protein sequence ID" value="LLOJ007794-PA"/>
    <property type="gene ID" value="LLOJ007794"/>
</dbReference>
<keyword evidence="2" id="KW-0472">Membrane</keyword>
<dbReference type="VEuPathDB" id="VectorBase:LLOJ007794"/>
<evidence type="ECO:0000313" key="4">
    <source>
        <dbReference type="Proteomes" id="UP000092461"/>
    </source>
</evidence>
<dbReference type="Proteomes" id="UP000092461">
    <property type="component" value="Unassembled WGS sequence"/>
</dbReference>
<sequence>MGPKEDRKSPSKQPPSNAPQASQEETRSSIFDLHSTVGQVTFIVVVAAIAVLIQALPRDFLSQLLKKDSHEVPVASKVPPVQPAVCRHIQEPSYIIYNPRSEREDHLQHVKAVLERLGFRRAHNESKDWDLMWAHDYPFFKLPELRQLKEHQRVNHFPGSGFLTNKVDLALTESKYIPKAFRLPEDATKFMEYAKAFPEKEFVQKNNKHRHIYLKTIPEIDVNDNETFIQEYMTNPFLVDGKKFDIGAYVVVTSIDPLRIYVYHGDYLLRFCPVEYYPFDRSNLDKYVVGDDYTPTWEIESLEKFHTRMGFSMKDCLDAYVRSLGKDPRTIWDQIHDSIREIVLRKESHLVSTLQRYKSRKNFFELMRFDFIVDENLRVFLLEANMSPNLSSAHFKPNKLLYEQVIYNALKLVGIGSVVRRESLKARNADAEAMMSSMKNIAIDADVCASETCSNAVTETCNNELCQFCRWCLSKDDLEILHTAYREHTNRGDMLRIYPTGKHDVLDDSSLTPQNLFMSKWFSEKCQNDRSWC</sequence>
<reference evidence="3" key="1">
    <citation type="submission" date="2020-05" db="UniProtKB">
        <authorList>
            <consortium name="EnsemblMetazoa"/>
        </authorList>
    </citation>
    <scope>IDENTIFICATION</scope>
    <source>
        <strain evidence="3">Jacobina</strain>
    </source>
</reference>
<evidence type="ECO:0000256" key="1">
    <source>
        <dbReference type="SAM" id="MobiDB-lite"/>
    </source>
</evidence>
<keyword evidence="2" id="KW-0812">Transmembrane</keyword>
<dbReference type="PROSITE" id="PS51221">
    <property type="entry name" value="TTL"/>
    <property type="match status" value="1"/>
</dbReference>
<accession>A0A1B0CSE5</accession>
<dbReference type="Gene3D" id="3.30.470.20">
    <property type="entry name" value="ATP-grasp fold, B domain"/>
    <property type="match status" value="1"/>
</dbReference>
<dbReference type="PANTHER" id="PTHR47113">
    <property type="entry name" value="LD09343P"/>
    <property type="match status" value="1"/>
</dbReference>
<evidence type="ECO:0000256" key="2">
    <source>
        <dbReference type="SAM" id="Phobius"/>
    </source>
</evidence>
<organism evidence="3 4">
    <name type="scientific">Lutzomyia longipalpis</name>
    <name type="common">Sand fly</name>
    <dbReference type="NCBI Taxonomy" id="7200"/>
    <lineage>
        <taxon>Eukaryota</taxon>
        <taxon>Metazoa</taxon>
        <taxon>Ecdysozoa</taxon>
        <taxon>Arthropoda</taxon>
        <taxon>Hexapoda</taxon>
        <taxon>Insecta</taxon>
        <taxon>Pterygota</taxon>
        <taxon>Neoptera</taxon>
        <taxon>Endopterygota</taxon>
        <taxon>Diptera</taxon>
        <taxon>Nematocera</taxon>
        <taxon>Psychodoidea</taxon>
        <taxon>Psychodidae</taxon>
        <taxon>Lutzomyia</taxon>
        <taxon>Lutzomyia</taxon>
    </lineage>
</organism>
<name>A0A1B0CSE5_LUTLO</name>
<feature type="transmembrane region" description="Helical" evidence="2">
    <location>
        <begin position="37"/>
        <end position="57"/>
    </location>
</feature>
<dbReference type="EMBL" id="AJWK01025954">
    <property type="status" value="NOT_ANNOTATED_CDS"/>
    <property type="molecule type" value="Genomic_DNA"/>
</dbReference>
<keyword evidence="2" id="KW-1133">Transmembrane helix</keyword>
<feature type="region of interest" description="Disordered" evidence="1">
    <location>
        <begin position="1"/>
        <end position="27"/>
    </location>
</feature>
<protein>
    <recommendedName>
        <fullName evidence="5">Tubulin polyglutamylase ttll6</fullName>
    </recommendedName>
</protein>
<dbReference type="SUPFAM" id="SSF56059">
    <property type="entry name" value="Glutathione synthetase ATP-binding domain-like"/>
    <property type="match status" value="1"/>
</dbReference>
<dbReference type="Pfam" id="PF03133">
    <property type="entry name" value="TTL"/>
    <property type="match status" value="1"/>
</dbReference>
<dbReference type="AlphaFoldDB" id="A0A1B0CSE5"/>
<evidence type="ECO:0000313" key="3">
    <source>
        <dbReference type="EnsemblMetazoa" id="LLOJ007794-PA"/>
    </source>
</evidence>
<dbReference type="InterPro" id="IPR053317">
    <property type="entry name" value="Tubulin_polyglutamylase"/>
</dbReference>
<keyword evidence="4" id="KW-1185">Reference proteome</keyword>
<dbReference type="VEuPathDB" id="VectorBase:LLONM1_007034"/>
<proteinExistence type="predicted"/>